<keyword evidence="3" id="KW-1185">Reference proteome</keyword>
<dbReference type="InterPro" id="IPR045538">
    <property type="entry name" value="CIS_TMP"/>
</dbReference>
<dbReference type="RefSeq" id="WP_089370631.1">
    <property type="nucleotide sequence ID" value="NZ_BMEP01000003.1"/>
</dbReference>
<sequence>MILEQEHIINKVFLEIETNSTTVAYDLKDRLGMFLKEDILPYLENYFKSIEQKLPSEIVQIPQLRLDIKATNHNDFKTLKTDTKEKLVQKIDAILKAPSKATEEVLLINTQEHHQRSLLFFIENGYTPWWKSTGDSLQFTHQEITEIAASSSFANQYKNLLHKPICKKRSIQQFTDPELQTILKATFKNSAQTKVLHDDIIKSFSSLSEIARDYMWSELITYLQSKNLTVFIETISSVVIKNTAIQDKDVYAFAKAVLAMIQQAFKISKPDTLTILQSDVKNTSETHISRVAHLIHTYNEIGLSGEASIVLQPVLQLQKSNTIKPKEIEENTANTNEKFPNDNVLTNLIKDNEQVMFKENITIQNEADKEASSEENDLKSQKETQSITDINADVDVDNKPKKASQQINKTEDNTIADSTHISGDKKRFDNHLQKEVSENKNEDDKEITSLPQKENKSESLTIDTYIKEITTQREELVFTNTGTYYVPNAGLIILHPYLKHFFRNCEITNDNNEIINKELAIHALHYLATKKEQQLESQMLFEKFLCGVPVKTPIRRHIQLSDTIKEQAEELLTSVIENWGVLHNASTDLLRHEFLQRQGKLSFKEDNPKIVIERKTQDILVDKLPWGIGICRFPWLDHMIFTNW</sequence>
<proteinExistence type="predicted"/>
<dbReference type="EMBL" id="FZNY01000001">
    <property type="protein sequence ID" value="SNR48933.1"/>
    <property type="molecule type" value="Genomic_DNA"/>
</dbReference>
<protein>
    <submittedName>
        <fullName evidence="2">Uncharacterized protein</fullName>
    </submittedName>
</protein>
<feature type="compositionally biased region" description="Polar residues" evidence="1">
    <location>
        <begin position="403"/>
        <end position="421"/>
    </location>
</feature>
<feature type="region of interest" description="Disordered" evidence="1">
    <location>
        <begin position="364"/>
        <end position="455"/>
    </location>
</feature>
<name>A0A238WRF9_9FLAO</name>
<evidence type="ECO:0000313" key="2">
    <source>
        <dbReference type="EMBL" id="SNR48933.1"/>
    </source>
</evidence>
<dbReference type="Proteomes" id="UP000198379">
    <property type="component" value="Unassembled WGS sequence"/>
</dbReference>
<feature type="compositionally biased region" description="Basic and acidic residues" evidence="1">
    <location>
        <begin position="422"/>
        <end position="455"/>
    </location>
</feature>
<accession>A0A238WRF9</accession>
<evidence type="ECO:0000256" key="1">
    <source>
        <dbReference type="SAM" id="MobiDB-lite"/>
    </source>
</evidence>
<feature type="compositionally biased region" description="Basic and acidic residues" evidence="1">
    <location>
        <begin position="366"/>
        <end position="382"/>
    </location>
</feature>
<evidence type="ECO:0000313" key="3">
    <source>
        <dbReference type="Proteomes" id="UP000198379"/>
    </source>
</evidence>
<dbReference type="AlphaFoldDB" id="A0A238WRF9"/>
<dbReference type="Pfam" id="PF19268">
    <property type="entry name" value="CIS_TMP"/>
    <property type="match status" value="1"/>
</dbReference>
<organism evidence="2 3">
    <name type="scientific">Dokdonia pacifica</name>
    <dbReference type="NCBI Taxonomy" id="1627892"/>
    <lineage>
        <taxon>Bacteria</taxon>
        <taxon>Pseudomonadati</taxon>
        <taxon>Bacteroidota</taxon>
        <taxon>Flavobacteriia</taxon>
        <taxon>Flavobacteriales</taxon>
        <taxon>Flavobacteriaceae</taxon>
        <taxon>Dokdonia</taxon>
    </lineage>
</organism>
<reference evidence="2 3" key="1">
    <citation type="submission" date="2017-06" db="EMBL/GenBank/DDBJ databases">
        <authorList>
            <person name="Kim H.J."/>
            <person name="Triplett B.A."/>
        </authorList>
    </citation>
    <scope>NUCLEOTIDE SEQUENCE [LARGE SCALE GENOMIC DNA]</scope>
    <source>
        <strain evidence="2 3">DSM 25597</strain>
    </source>
</reference>
<dbReference type="OrthoDB" id="1488184at2"/>
<gene>
    <name evidence="2" type="ORF">SAMN06265376_1011374</name>
</gene>